<dbReference type="PANTHER" id="PTHR22893">
    <property type="entry name" value="NADH OXIDOREDUCTASE-RELATED"/>
    <property type="match status" value="1"/>
</dbReference>
<sequence length="373" mass="41321">MSTSSTSALFKPVQVGPLHLQHRIVLAPMTRFRASAAHVPLPNVKEYYAQRASAPGTLLVTEGTFIAQQAGGYPHVPGIWNDEQIAAWKEVTDAVHAKGSYIFLQLWALGRGASLAQLQSEDPSFKLVAPSPIPLKGTTDIPQELTVAEIKEYTCLYGEAAKNAVHKAGFDGVEIHSATGYLVDEFLQENSNQRTDEYGGSIENRTRFALELLDEVVAAVGADRVGFRISPWSTFQDMRMPDPVPQFSHLASQIKARFPDFAYLSVVEPRVVATDTRPDDEIAPEEQTDFLRAIWAPKTYISAGAYSRDLAIKGAEEKGELIAVGRYFLSNPDFVRRWKEDLNLNPYNRDTFYLQGDASGKGYTDYPFVDVKA</sequence>
<evidence type="ECO:0000313" key="2">
    <source>
        <dbReference type="EMBL" id="EFI97308.1"/>
    </source>
</evidence>
<dbReference type="FunCoup" id="D8Q4X3">
    <property type="interactions" value="248"/>
</dbReference>
<dbReference type="EMBL" id="GL377306">
    <property type="protein sequence ID" value="EFI97308.1"/>
    <property type="molecule type" value="Genomic_DNA"/>
</dbReference>
<gene>
    <name evidence="2" type="ORF">SCHCODRAFT_56079</name>
</gene>
<dbReference type="Pfam" id="PF00724">
    <property type="entry name" value="Oxidored_FMN"/>
    <property type="match status" value="1"/>
</dbReference>
<dbReference type="Gene3D" id="3.20.20.70">
    <property type="entry name" value="Aldolase class I"/>
    <property type="match status" value="1"/>
</dbReference>
<accession>D8Q4X3</accession>
<dbReference type="InParanoid" id="D8Q4X3"/>
<proteinExistence type="predicted"/>
<dbReference type="AlphaFoldDB" id="D8Q4X3"/>
<evidence type="ECO:0000313" key="3">
    <source>
        <dbReference type="Proteomes" id="UP000007431"/>
    </source>
</evidence>
<dbReference type="CDD" id="cd02933">
    <property type="entry name" value="OYE_like_FMN"/>
    <property type="match status" value="1"/>
</dbReference>
<name>D8Q4X3_SCHCM</name>
<protein>
    <recommendedName>
        <fullName evidence="1">NADH:flavin oxidoreductase/NADH oxidase N-terminal domain-containing protein</fullName>
    </recommendedName>
</protein>
<dbReference type="GO" id="GO:0003959">
    <property type="term" value="F:NADPH dehydrogenase activity"/>
    <property type="evidence" value="ECO:0007669"/>
    <property type="project" value="TreeGrafter"/>
</dbReference>
<feature type="domain" description="NADH:flavin oxidoreductase/NADH oxidase N-terminal" evidence="1">
    <location>
        <begin position="9"/>
        <end position="345"/>
    </location>
</feature>
<dbReference type="GO" id="GO:0010181">
    <property type="term" value="F:FMN binding"/>
    <property type="evidence" value="ECO:0007669"/>
    <property type="project" value="InterPro"/>
</dbReference>
<dbReference type="KEGG" id="scm:SCHCO_02748653"/>
<dbReference type="InterPro" id="IPR001155">
    <property type="entry name" value="OxRdtase_FMN_N"/>
</dbReference>
<reference evidence="2 3" key="1">
    <citation type="journal article" date="2010" name="Nat. Biotechnol.">
        <title>Genome sequence of the model mushroom Schizophyllum commune.</title>
        <authorList>
            <person name="Ohm R.A."/>
            <person name="de Jong J.F."/>
            <person name="Lugones L.G."/>
            <person name="Aerts A."/>
            <person name="Kothe E."/>
            <person name="Stajich J.E."/>
            <person name="de Vries R.P."/>
            <person name="Record E."/>
            <person name="Levasseur A."/>
            <person name="Baker S.E."/>
            <person name="Bartholomew K.A."/>
            <person name="Coutinho P.M."/>
            <person name="Erdmann S."/>
            <person name="Fowler T.J."/>
            <person name="Gathman A.C."/>
            <person name="Lombard V."/>
            <person name="Henrissat B."/>
            <person name="Knabe N."/>
            <person name="Kuees U."/>
            <person name="Lilly W.W."/>
            <person name="Lindquist E."/>
            <person name="Lucas S."/>
            <person name="Magnuson J.K."/>
            <person name="Piumi F."/>
            <person name="Raudaskoski M."/>
            <person name="Salamov A."/>
            <person name="Schmutz J."/>
            <person name="Schwarze F.W.M.R."/>
            <person name="vanKuyk P.A."/>
            <person name="Horton J.S."/>
            <person name="Grigoriev I.V."/>
            <person name="Woesten H.A.B."/>
        </authorList>
    </citation>
    <scope>NUCLEOTIDE SEQUENCE [LARGE SCALE GENOMIC DNA]</scope>
    <source>
        <strain evidence="3">H4-8 / FGSC 9210</strain>
    </source>
</reference>
<dbReference type="SUPFAM" id="SSF51395">
    <property type="entry name" value="FMN-linked oxidoreductases"/>
    <property type="match status" value="1"/>
</dbReference>
<dbReference type="HOGENOM" id="CLU_012153_0_0_1"/>
<dbReference type="OrthoDB" id="276546at2759"/>
<dbReference type="InterPro" id="IPR045247">
    <property type="entry name" value="Oye-like"/>
</dbReference>
<keyword evidence="3" id="KW-1185">Reference proteome</keyword>
<dbReference type="GeneID" id="9589778"/>
<evidence type="ECO:0000259" key="1">
    <source>
        <dbReference type="Pfam" id="PF00724"/>
    </source>
</evidence>
<dbReference type="InterPro" id="IPR013785">
    <property type="entry name" value="Aldolase_TIM"/>
</dbReference>
<organism evidence="3">
    <name type="scientific">Schizophyllum commune (strain H4-8 / FGSC 9210)</name>
    <name type="common">Split gill fungus</name>
    <dbReference type="NCBI Taxonomy" id="578458"/>
    <lineage>
        <taxon>Eukaryota</taxon>
        <taxon>Fungi</taxon>
        <taxon>Dikarya</taxon>
        <taxon>Basidiomycota</taxon>
        <taxon>Agaricomycotina</taxon>
        <taxon>Agaricomycetes</taxon>
        <taxon>Agaricomycetidae</taxon>
        <taxon>Agaricales</taxon>
        <taxon>Schizophyllaceae</taxon>
        <taxon>Schizophyllum</taxon>
    </lineage>
</organism>
<dbReference type="eggNOG" id="KOG0134">
    <property type="taxonomic scope" value="Eukaryota"/>
</dbReference>
<dbReference type="VEuPathDB" id="FungiDB:SCHCODRAFT_02748653"/>
<dbReference type="STRING" id="578458.D8Q4X3"/>
<dbReference type="Proteomes" id="UP000007431">
    <property type="component" value="Unassembled WGS sequence"/>
</dbReference>
<dbReference type="FunFam" id="3.20.20.70:FF:000138">
    <property type="entry name" value="NADPH dehydrogenase 1"/>
    <property type="match status" value="1"/>
</dbReference>
<dbReference type="RefSeq" id="XP_003032211.1">
    <property type="nucleotide sequence ID" value="XM_003032165.1"/>
</dbReference>
<dbReference type="OMA" id="TGSADNY"/>
<dbReference type="PANTHER" id="PTHR22893:SF91">
    <property type="entry name" value="NADPH DEHYDROGENASE 2-RELATED"/>
    <property type="match status" value="1"/>
</dbReference>